<dbReference type="InterPro" id="IPR000259">
    <property type="entry name" value="Adhesion_dom_fimbrial"/>
</dbReference>
<proteinExistence type="predicted"/>
<evidence type="ECO:0000256" key="3">
    <source>
        <dbReference type="ARBA" id="ARBA00023263"/>
    </source>
</evidence>
<dbReference type="PANTHER" id="PTHR33420">
    <property type="entry name" value="FIMBRIAL SUBUNIT ELFA-RELATED"/>
    <property type="match status" value="1"/>
</dbReference>
<dbReference type="GO" id="GO:0009289">
    <property type="term" value="C:pilus"/>
    <property type="evidence" value="ECO:0007669"/>
    <property type="project" value="UniProtKB-SubCell"/>
</dbReference>
<comment type="caution">
    <text evidence="6">The sequence shown here is derived from an EMBL/GenBank/DDBJ whole genome shotgun (WGS) entry which is preliminary data.</text>
</comment>
<evidence type="ECO:0000256" key="4">
    <source>
        <dbReference type="SAM" id="SignalP"/>
    </source>
</evidence>
<dbReference type="Gene3D" id="2.60.40.1090">
    <property type="entry name" value="Fimbrial-type adhesion domain"/>
    <property type="match status" value="1"/>
</dbReference>
<comment type="subcellular location">
    <subcellularLocation>
        <location evidence="1">Fimbrium</location>
    </subcellularLocation>
</comment>
<dbReference type="PANTHER" id="PTHR33420:SF31">
    <property type="entry name" value="TYPE 1 FIMBRIN D-MANNOSE SPECIFIC ADHESIN"/>
    <property type="match status" value="1"/>
</dbReference>
<reference evidence="6 7" key="1">
    <citation type="submission" date="2018-09" db="EMBL/GenBank/DDBJ databases">
        <title>Draft genome of a novel serratia sp. strain with antifungal activity.</title>
        <authorList>
            <person name="Dichmann S.I."/>
            <person name="Park B.P."/>
            <person name="Pathiraja D."/>
            <person name="Choi I.-G."/>
            <person name="Stougaard P."/>
            <person name="Hennessy R.C."/>
        </authorList>
    </citation>
    <scope>NUCLEOTIDE SEQUENCE [LARGE SCALE GENOMIC DNA]</scope>
    <source>
        <strain evidence="6 7">S40</strain>
    </source>
</reference>
<sequence>MKTVKLNQRVVIYCGLLCAAMFSTPQVQAAFGQCRPIGGTHQFSFMFAPTLSRPEQNITGMVIKNASGNNWNLSDAYDVQCECTNRTASYVTARSSLPVQNHVEGPLTYYVLNEYLAVASEVYIGGNLQEYIPTPFNNISNRKTELEPGESCARAPYSSGARGRVHLYFRRPFVGQTIIPSTRLVENYVSVVNGVSSVIPVSTVTMSGVVTVPQNCEISPQTVMIDFGDILSTDFQTKGNMPPNFTPHQKELTLACRNISAGVKISLSFRGEADSNMPDALKTTNGSIGVMIKDRSGNSVLPQNGRLAVDFNYPSQSGSTRFSAYPVNTTGQMPAVGKFNATATIQAEIQ</sequence>
<evidence type="ECO:0000256" key="1">
    <source>
        <dbReference type="ARBA" id="ARBA00004561"/>
    </source>
</evidence>
<dbReference type="Proteomes" id="UP000284338">
    <property type="component" value="Unassembled WGS sequence"/>
</dbReference>
<feature type="chain" id="PRO_5041682649" evidence="4">
    <location>
        <begin position="30"/>
        <end position="350"/>
    </location>
</feature>
<feature type="domain" description="Fimbrial-type adhesion" evidence="5">
    <location>
        <begin position="205"/>
        <end position="350"/>
    </location>
</feature>
<dbReference type="InterPro" id="IPR050263">
    <property type="entry name" value="Bact_Fimbrial_Adh_Pro"/>
</dbReference>
<keyword evidence="7" id="KW-1185">Reference proteome</keyword>
<evidence type="ECO:0000313" key="7">
    <source>
        <dbReference type="Proteomes" id="UP000284338"/>
    </source>
</evidence>
<name>A0AA92X0V3_9GAMM</name>
<dbReference type="InterPro" id="IPR036937">
    <property type="entry name" value="Adhesion_dom_fimbrial_sf"/>
</dbReference>
<keyword evidence="3" id="KW-0281">Fimbrium</keyword>
<gene>
    <name evidence="6" type="ORF">D4100_21675</name>
</gene>
<feature type="signal peptide" evidence="4">
    <location>
        <begin position="1"/>
        <end position="29"/>
    </location>
</feature>
<keyword evidence="2 4" id="KW-0732">Signal</keyword>
<evidence type="ECO:0000313" key="6">
    <source>
        <dbReference type="EMBL" id="RJF53504.1"/>
    </source>
</evidence>
<dbReference type="GO" id="GO:0043709">
    <property type="term" value="P:cell adhesion involved in single-species biofilm formation"/>
    <property type="evidence" value="ECO:0007669"/>
    <property type="project" value="TreeGrafter"/>
</dbReference>
<dbReference type="AlphaFoldDB" id="A0AA92X0V3"/>
<evidence type="ECO:0000259" key="5">
    <source>
        <dbReference type="Pfam" id="PF00419"/>
    </source>
</evidence>
<protein>
    <submittedName>
        <fullName evidence="6">Fimbrial protein</fullName>
    </submittedName>
</protein>
<dbReference type="EMBL" id="QYYG01000009">
    <property type="protein sequence ID" value="RJF53504.1"/>
    <property type="molecule type" value="Genomic_DNA"/>
</dbReference>
<accession>A0AA92X0V3</accession>
<evidence type="ECO:0000256" key="2">
    <source>
        <dbReference type="ARBA" id="ARBA00022729"/>
    </source>
</evidence>
<dbReference type="Pfam" id="PF00419">
    <property type="entry name" value="Fimbrial"/>
    <property type="match status" value="1"/>
</dbReference>
<dbReference type="SUPFAM" id="SSF49401">
    <property type="entry name" value="Bacterial adhesins"/>
    <property type="match status" value="1"/>
</dbReference>
<organism evidence="6 7">
    <name type="scientific">Serratia inhibens</name>
    <dbReference type="NCBI Taxonomy" id="2338073"/>
    <lineage>
        <taxon>Bacteria</taxon>
        <taxon>Pseudomonadati</taxon>
        <taxon>Pseudomonadota</taxon>
        <taxon>Gammaproteobacteria</taxon>
        <taxon>Enterobacterales</taxon>
        <taxon>Yersiniaceae</taxon>
        <taxon>Serratia</taxon>
    </lineage>
</organism>
<dbReference type="InterPro" id="IPR008966">
    <property type="entry name" value="Adhesion_dom_sf"/>
</dbReference>